<evidence type="ECO:0000259" key="1">
    <source>
        <dbReference type="PROSITE" id="PS51819"/>
    </source>
</evidence>
<protein>
    <submittedName>
        <fullName evidence="2">VOC family protein</fullName>
    </submittedName>
</protein>
<dbReference type="InterPro" id="IPR051332">
    <property type="entry name" value="Fosfomycin_Res_Enzymes"/>
</dbReference>
<proteinExistence type="predicted"/>
<sequence>MQPGVVHHVELWVPDLARAERSWGWLLGELGHRPYRSWEHGRSWRLGDTYVVVEQSPAMRDGGHDRRRAGLNHLALHAGTPAQLDALVAAAPKHGWTLLFADRHPFAGGPEHHAAYLEDADGFEVELVAG</sequence>
<feature type="domain" description="VOC" evidence="1">
    <location>
        <begin position="5"/>
        <end position="130"/>
    </location>
</feature>
<dbReference type="EMBL" id="JAIXCQ010000009">
    <property type="protein sequence ID" value="MCA5894346.1"/>
    <property type="molecule type" value="Genomic_DNA"/>
</dbReference>
<dbReference type="Proteomes" id="UP001319870">
    <property type="component" value="Unassembled WGS sequence"/>
</dbReference>
<dbReference type="InterPro" id="IPR029068">
    <property type="entry name" value="Glyas_Bleomycin-R_OHBP_Dase"/>
</dbReference>
<accession>A0ABS7ZH31</accession>
<gene>
    <name evidence="2" type="ORF">LEP48_13455</name>
</gene>
<keyword evidence="3" id="KW-1185">Reference proteome</keyword>
<name>A0ABS7ZH31_9MICO</name>
<dbReference type="Gene3D" id="3.10.180.10">
    <property type="entry name" value="2,3-Dihydroxybiphenyl 1,2-Dioxygenase, domain 1"/>
    <property type="match status" value="1"/>
</dbReference>
<dbReference type="SUPFAM" id="SSF54593">
    <property type="entry name" value="Glyoxalase/Bleomycin resistance protein/Dihydroxybiphenyl dioxygenase"/>
    <property type="match status" value="1"/>
</dbReference>
<evidence type="ECO:0000313" key="3">
    <source>
        <dbReference type="Proteomes" id="UP001319870"/>
    </source>
</evidence>
<dbReference type="PANTHER" id="PTHR36113:SF6">
    <property type="entry name" value="FOSFOMYCIN RESISTANCE PROTEIN FOSX"/>
    <property type="match status" value="1"/>
</dbReference>
<comment type="caution">
    <text evidence="2">The sequence shown here is derived from an EMBL/GenBank/DDBJ whole genome shotgun (WGS) entry which is preliminary data.</text>
</comment>
<dbReference type="PANTHER" id="PTHR36113">
    <property type="entry name" value="LYASE, PUTATIVE-RELATED-RELATED"/>
    <property type="match status" value="1"/>
</dbReference>
<organism evidence="2 3">
    <name type="scientific">Isoptericola luteus</name>
    <dbReference type="NCBI Taxonomy" id="2879484"/>
    <lineage>
        <taxon>Bacteria</taxon>
        <taxon>Bacillati</taxon>
        <taxon>Actinomycetota</taxon>
        <taxon>Actinomycetes</taxon>
        <taxon>Micrococcales</taxon>
        <taxon>Promicromonosporaceae</taxon>
        <taxon>Isoptericola</taxon>
    </lineage>
</organism>
<dbReference type="InterPro" id="IPR037523">
    <property type="entry name" value="VOC_core"/>
</dbReference>
<reference evidence="2 3" key="1">
    <citation type="submission" date="2021-09" db="EMBL/GenBank/DDBJ databases">
        <title>Isoptericola luteus sp. nov., a novel bacterium isolated from Harbin, the capital city of Heilongjiang province.</title>
        <authorList>
            <person name="Li J."/>
        </authorList>
    </citation>
    <scope>NUCLEOTIDE SEQUENCE [LARGE SCALE GENOMIC DNA]</scope>
    <source>
        <strain evidence="2 3">NEAU-Y5</strain>
    </source>
</reference>
<dbReference type="PROSITE" id="PS51819">
    <property type="entry name" value="VOC"/>
    <property type="match status" value="1"/>
</dbReference>
<evidence type="ECO:0000313" key="2">
    <source>
        <dbReference type="EMBL" id="MCA5894346.1"/>
    </source>
</evidence>
<dbReference type="Pfam" id="PF13669">
    <property type="entry name" value="Glyoxalase_4"/>
    <property type="match status" value="1"/>
</dbReference>